<dbReference type="Proteomes" id="UP000305131">
    <property type="component" value="Unassembled WGS sequence"/>
</dbReference>
<dbReference type="GO" id="GO:0016791">
    <property type="term" value="F:phosphatase activity"/>
    <property type="evidence" value="ECO:0007669"/>
    <property type="project" value="TreeGrafter"/>
</dbReference>
<dbReference type="InterPro" id="IPR013078">
    <property type="entry name" value="His_Pase_superF_clade-1"/>
</dbReference>
<dbReference type="InterPro" id="IPR050275">
    <property type="entry name" value="PGM_Phosphatase"/>
</dbReference>
<dbReference type="Gene3D" id="3.40.50.1240">
    <property type="entry name" value="Phosphoglycerate mutase-like"/>
    <property type="match status" value="1"/>
</dbReference>
<feature type="binding site" evidence="2">
    <location>
        <begin position="15"/>
        <end position="22"/>
    </location>
    <ligand>
        <name>substrate</name>
    </ligand>
</feature>
<feature type="active site" description="Proton donor/acceptor" evidence="1">
    <location>
        <position position="96"/>
    </location>
</feature>
<dbReference type="GO" id="GO:0005737">
    <property type="term" value="C:cytoplasm"/>
    <property type="evidence" value="ECO:0007669"/>
    <property type="project" value="TreeGrafter"/>
</dbReference>
<proteinExistence type="predicted"/>
<accession>A0A6C1KIC9</accession>
<dbReference type="EMBL" id="VAUP01000015">
    <property type="protein sequence ID" value="TLX43950.1"/>
    <property type="molecule type" value="Genomic_DNA"/>
</dbReference>
<feature type="binding site" evidence="2">
    <location>
        <position position="69"/>
    </location>
    <ligand>
        <name>substrate</name>
    </ligand>
</feature>
<dbReference type="SMART" id="SM00855">
    <property type="entry name" value="PGAM"/>
    <property type="match status" value="1"/>
</dbReference>
<dbReference type="GeneID" id="95773319"/>
<protein>
    <submittedName>
        <fullName evidence="3">Histidine phosphatase family protein</fullName>
    </submittedName>
</protein>
<sequence length="200" mass="21904">MTTSTPTSRRLFLVRHGETDWNVVGRLQGRRDVPLNALGRIQAGRVGRVLPQLAGDPKALAYLSSPLSRAVETMRILRTSLDLPASEFPTDPRLAEISFGQWEGQTWPELRRRDQLNVRKRDLDPWNFTPPGGENYGDLCDRVSAACAELEDDAVIVTHGGVIRALLHVKAGMPASEAAVLPVRQGAVYVVTPGGFKVAD</sequence>
<dbReference type="PROSITE" id="PS00175">
    <property type="entry name" value="PG_MUTASE"/>
    <property type="match status" value="1"/>
</dbReference>
<evidence type="ECO:0000256" key="2">
    <source>
        <dbReference type="PIRSR" id="PIRSR613078-2"/>
    </source>
</evidence>
<comment type="caution">
    <text evidence="3">The sequence shown here is derived from an EMBL/GenBank/DDBJ whole genome shotgun (WGS) entry which is preliminary data.</text>
</comment>
<dbReference type="Pfam" id="PF00300">
    <property type="entry name" value="His_Phos_1"/>
    <property type="match status" value="1"/>
</dbReference>
<dbReference type="PIRSF" id="PIRSF000709">
    <property type="entry name" value="6PFK_2-Ptase"/>
    <property type="match status" value="1"/>
</dbReference>
<dbReference type="PANTHER" id="PTHR48100">
    <property type="entry name" value="BROAD-SPECIFICITY PHOSPHATASE YOR283W-RELATED"/>
    <property type="match status" value="1"/>
</dbReference>
<dbReference type="OrthoDB" id="9781415at2"/>
<dbReference type="SUPFAM" id="SSF53254">
    <property type="entry name" value="Phosphoglycerate mutase-like"/>
    <property type="match status" value="1"/>
</dbReference>
<evidence type="ECO:0000256" key="1">
    <source>
        <dbReference type="PIRSR" id="PIRSR613078-1"/>
    </source>
</evidence>
<dbReference type="InterPro" id="IPR001345">
    <property type="entry name" value="PG/BPGM_mutase_AS"/>
</dbReference>
<evidence type="ECO:0000313" key="3">
    <source>
        <dbReference type="EMBL" id="TLX43950.1"/>
    </source>
</evidence>
<organism evidence="3 4">
    <name type="scientific">Xanthobacter autotrophicus</name>
    <dbReference type="NCBI Taxonomy" id="280"/>
    <lineage>
        <taxon>Bacteria</taxon>
        <taxon>Pseudomonadati</taxon>
        <taxon>Pseudomonadota</taxon>
        <taxon>Alphaproteobacteria</taxon>
        <taxon>Hyphomicrobiales</taxon>
        <taxon>Xanthobacteraceae</taxon>
        <taxon>Xanthobacter</taxon>
    </lineage>
</organism>
<gene>
    <name evidence="3" type="ORF">FBQ73_07620</name>
</gene>
<dbReference type="RefSeq" id="WP_138398859.1">
    <property type="nucleotide sequence ID" value="NZ_JBAFVI010000001.1"/>
</dbReference>
<dbReference type="AlphaFoldDB" id="A0A6C1KIC9"/>
<dbReference type="InterPro" id="IPR029033">
    <property type="entry name" value="His_PPase_superfam"/>
</dbReference>
<evidence type="ECO:0000313" key="4">
    <source>
        <dbReference type="Proteomes" id="UP000305131"/>
    </source>
</evidence>
<dbReference type="CDD" id="cd07067">
    <property type="entry name" value="HP_PGM_like"/>
    <property type="match status" value="1"/>
</dbReference>
<name>A0A6C1KIC9_XANAU</name>
<feature type="active site" description="Tele-phosphohistidine intermediate" evidence="1">
    <location>
        <position position="16"/>
    </location>
</feature>
<dbReference type="PANTHER" id="PTHR48100:SF59">
    <property type="entry name" value="ADENOSYLCOBALAMIN_ALPHA-RIBAZOLE PHOSPHATASE"/>
    <property type="match status" value="1"/>
</dbReference>
<reference evidence="3 4" key="1">
    <citation type="submission" date="2019-05" db="EMBL/GenBank/DDBJ databases">
        <authorList>
            <person name="Zhou X."/>
        </authorList>
    </citation>
    <scope>NUCLEOTIDE SEQUENCE [LARGE SCALE GENOMIC DNA]</scope>
    <source>
        <strain evidence="3 4">DSM 432</strain>
    </source>
</reference>